<dbReference type="eggNOG" id="ENOG5031EVJ">
    <property type="taxonomic scope" value="Bacteria"/>
</dbReference>
<dbReference type="EMBL" id="CP003876">
    <property type="protein sequence ID" value="AFU06234.1"/>
    <property type="molecule type" value="Genomic_DNA"/>
</dbReference>
<reference evidence="1 2" key="1">
    <citation type="journal article" date="2012" name="J. Bacteriol.">
        <title>Complete genome sequence of Nocardia brasiliensis HUJEG-1.</title>
        <authorList>
            <person name="Vera-Cabrera L."/>
            <person name="Ortiz-Lopez R."/>
            <person name="Elizondo-Gonzalez R."/>
            <person name="Perez-Maya A.A."/>
            <person name="Ocampo-Candiani J."/>
        </authorList>
    </citation>
    <scope>NUCLEOTIDE SEQUENCE [LARGE SCALE GENOMIC DNA]</scope>
    <source>
        <strain evidence="2">ATCC 700358</strain>
    </source>
</reference>
<evidence type="ECO:0000313" key="2">
    <source>
        <dbReference type="Proteomes" id="UP000006304"/>
    </source>
</evidence>
<dbReference type="RefSeq" id="WP_014989081.1">
    <property type="nucleotide sequence ID" value="NC_018681.1"/>
</dbReference>
<keyword evidence="2" id="KW-1185">Reference proteome</keyword>
<dbReference type="KEGG" id="nbr:O3I_041445"/>
<name>K0F904_NOCB7</name>
<protein>
    <submittedName>
        <fullName evidence="1">Uncharacterized protein</fullName>
    </submittedName>
</protein>
<sequence length="103" mass="11062">MGLLKADIDQMNSLATVLGDVGQKIDDIEIRAAVGDIKAALPGCPIPDACAKAGESTEYAWLKVADRIRSVATAVQNTAADINATDESFKRRLEAMSFHDKDR</sequence>
<dbReference type="HOGENOM" id="CLU_2260820_0_0_11"/>
<dbReference type="AlphaFoldDB" id="K0F904"/>
<dbReference type="STRING" id="1133849.O3I_041445"/>
<accession>K0F904</accession>
<dbReference type="Proteomes" id="UP000006304">
    <property type="component" value="Chromosome"/>
</dbReference>
<gene>
    <name evidence="1" type="ORF">O3I_041445</name>
</gene>
<organism evidence="1 2">
    <name type="scientific">Nocardia brasiliensis (strain ATCC 700358 / HUJEG-1)</name>
    <dbReference type="NCBI Taxonomy" id="1133849"/>
    <lineage>
        <taxon>Bacteria</taxon>
        <taxon>Bacillati</taxon>
        <taxon>Actinomycetota</taxon>
        <taxon>Actinomycetes</taxon>
        <taxon>Mycobacteriales</taxon>
        <taxon>Nocardiaceae</taxon>
        <taxon>Nocardia</taxon>
    </lineage>
</organism>
<proteinExistence type="predicted"/>
<evidence type="ECO:0000313" key="1">
    <source>
        <dbReference type="EMBL" id="AFU06234.1"/>
    </source>
</evidence>